<dbReference type="PANTHER" id="PTHR46417:SF1">
    <property type="entry name" value="TRNA (GUANINE-N(1)-)-METHYLTRANSFERASE"/>
    <property type="match status" value="1"/>
</dbReference>
<dbReference type="Pfam" id="PF01746">
    <property type="entry name" value="tRNA_m1G_MT"/>
    <property type="match status" value="1"/>
</dbReference>
<evidence type="ECO:0000256" key="8">
    <source>
        <dbReference type="ARBA" id="ARBA00022603"/>
    </source>
</evidence>
<dbReference type="CDD" id="cd18080">
    <property type="entry name" value="TrmD-like"/>
    <property type="match status" value="1"/>
</dbReference>
<evidence type="ECO:0000256" key="5">
    <source>
        <dbReference type="ARBA" id="ARBA00012807"/>
    </source>
</evidence>
<dbReference type="InterPro" id="IPR002649">
    <property type="entry name" value="tRNA_m1G_MeTrfase_TrmD"/>
</dbReference>
<feature type="binding site" evidence="15 16">
    <location>
        <begin position="139"/>
        <end position="144"/>
    </location>
    <ligand>
        <name>S-adenosyl-L-methionine</name>
        <dbReference type="ChEBI" id="CHEBI:59789"/>
    </ligand>
</feature>
<dbReference type="NCBIfam" id="NF000648">
    <property type="entry name" value="PRK00026.1"/>
    <property type="match status" value="1"/>
</dbReference>
<evidence type="ECO:0000256" key="10">
    <source>
        <dbReference type="ARBA" id="ARBA00022691"/>
    </source>
</evidence>
<comment type="caution">
    <text evidence="19">The sequence shown here is derived from an EMBL/GenBank/DDBJ whole genome shotgun (WGS) entry which is preliminary data.</text>
</comment>
<keyword evidence="7 15" id="KW-0963">Cytoplasm</keyword>
<accession>A0A2M6XDY1</accession>
<dbReference type="InterPro" id="IPR029028">
    <property type="entry name" value="Alpha/beta_knot_MTases"/>
</dbReference>
<evidence type="ECO:0000256" key="11">
    <source>
        <dbReference type="ARBA" id="ARBA00022694"/>
    </source>
</evidence>
<feature type="domain" description="tRNA methyltransferase TRMD/TRM10-type" evidence="18">
    <location>
        <begin position="1"/>
        <end position="230"/>
    </location>
</feature>
<evidence type="ECO:0000256" key="14">
    <source>
        <dbReference type="ARBA" id="ARBA00047783"/>
    </source>
</evidence>
<dbReference type="HAMAP" id="MF_00605">
    <property type="entry name" value="TrmD"/>
    <property type="match status" value="1"/>
</dbReference>
<evidence type="ECO:0000256" key="13">
    <source>
        <dbReference type="ARBA" id="ARBA00033392"/>
    </source>
</evidence>
<feature type="binding site" evidence="15 16">
    <location>
        <position position="119"/>
    </location>
    <ligand>
        <name>S-adenosyl-L-methionine</name>
        <dbReference type="ChEBI" id="CHEBI:59789"/>
    </ligand>
</feature>
<keyword evidence="9 15" id="KW-0808">Transferase</keyword>
<evidence type="ECO:0000256" key="16">
    <source>
        <dbReference type="PIRSR" id="PIRSR000386-1"/>
    </source>
</evidence>
<gene>
    <name evidence="15" type="primary">trmD</name>
    <name evidence="19" type="ORF">COT44_01125</name>
</gene>
<keyword evidence="11 15" id="KW-0819">tRNA processing</keyword>
<dbReference type="InterPro" id="IPR029026">
    <property type="entry name" value="tRNA_m1G_MTases_N"/>
</dbReference>
<dbReference type="GO" id="GO:0005829">
    <property type="term" value="C:cytosol"/>
    <property type="evidence" value="ECO:0007669"/>
    <property type="project" value="TreeGrafter"/>
</dbReference>
<organism evidence="19 20">
    <name type="scientific">Candidatus Shapirobacteria bacterium CG08_land_8_20_14_0_20_39_18</name>
    <dbReference type="NCBI Taxonomy" id="1974883"/>
    <lineage>
        <taxon>Bacteria</taxon>
        <taxon>Candidatus Shapironibacteriota</taxon>
    </lineage>
</organism>
<dbReference type="InterPro" id="IPR016009">
    <property type="entry name" value="tRNA_MeTrfase_TRMD/TRM10"/>
</dbReference>
<keyword evidence="8 15" id="KW-0489">Methyltransferase</keyword>
<dbReference type="EMBL" id="PEYO01000005">
    <property type="protein sequence ID" value="PIU03868.1"/>
    <property type="molecule type" value="Genomic_DNA"/>
</dbReference>
<evidence type="ECO:0000256" key="15">
    <source>
        <dbReference type="HAMAP-Rule" id="MF_00605"/>
    </source>
</evidence>
<dbReference type="InterPro" id="IPR023148">
    <property type="entry name" value="tRNA_m1G_MeTrfase_C_sf"/>
</dbReference>
<name>A0A2M6XDY1_9BACT</name>
<evidence type="ECO:0000256" key="12">
    <source>
        <dbReference type="ARBA" id="ARBA00029736"/>
    </source>
</evidence>
<comment type="subcellular location">
    <subcellularLocation>
        <location evidence="2 15 17">Cytoplasm</location>
    </subcellularLocation>
</comment>
<evidence type="ECO:0000256" key="17">
    <source>
        <dbReference type="RuleBase" id="RU003464"/>
    </source>
</evidence>
<dbReference type="Gene3D" id="3.40.1280.10">
    <property type="match status" value="1"/>
</dbReference>
<dbReference type="PIRSF" id="PIRSF000386">
    <property type="entry name" value="tRNA_mtase"/>
    <property type="match status" value="1"/>
</dbReference>
<evidence type="ECO:0000313" key="20">
    <source>
        <dbReference type="Proteomes" id="UP000228996"/>
    </source>
</evidence>
<protein>
    <recommendedName>
        <fullName evidence="6 15">tRNA (guanine-N(1)-)-methyltransferase</fullName>
        <ecNumber evidence="5 15">2.1.1.228</ecNumber>
    </recommendedName>
    <alternativeName>
        <fullName evidence="12 15">M1G-methyltransferase</fullName>
    </alternativeName>
    <alternativeName>
        <fullName evidence="13 15">tRNA [GM37] methyltransferase</fullName>
    </alternativeName>
</protein>
<dbReference type="Gene3D" id="1.10.1270.20">
    <property type="entry name" value="tRNA(m1g37)methyltransferase, domain 2"/>
    <property type="match status" value="1"/>
</dbReference>
<comment type="function">
    <text evidence="1 15 17">Specifically methylates guanosine-37 in various tRNAs.</text>
</comment>
<dbReference type="EC" id="2.1.1.228" evidence="5 15"/>
<dbReference type="NCBIfam" id="TIGR00088">
    <property type="entry name" value="trmD"/>
    <property type="match status" value="1"/>
</dbReference>
<keyword evidence="10 15" id="KW-0949">S-adenosyl-L-methionine</keyword>
<dbReference type="AlphaFoldDB" id="A0A2M6XDY1"/>
<dbReference type="PANTHER" id="PTHR46417">
    <property type="entry name" value="TRNA (GUANINE-N(1)-)-METHYLTRANSFERASE"/>
    <property type="match status" value="1"/>
</dbReference>
<evidence type="ECO:0000256" key="6">
    <source>
        <dbReference type="ARBA" id="ARBA00014679"/>
    </source>
</evidence>
<evidence type="ECO:0000256" key="1">
    <source>
        <dbReference type="ARBA" id="ARBA00002634"/>
    </source>
</evidence>
<evidence type="ECO:0000259" key="18">
    <source>
        <dbReference type="Pfam" id="PF01746"/>
    </source>
</evidence>
<evidence type="ECO:0000256" key="4">
    <source>
        <dbReference type="ARBA" id="ARBA00011738"/>
    </source>
</evidence>
<evidence type="ECO:0000313" key="19">
    <source>
        <dbReference type="EMBL" id="PIU03868.1"/>
    </source>
</evidence>
<proteinExistence type="inferred from homology"/>
<dbReference type="Proteomes" id="UP000228996">
    <property type="component" value="Unassembled WGS sequence"/>
</dbReference>
<evidence type="ECO:0000256" key="3">
    <source>
        <dbReference type="ARBA" id="ARBA00007630"/>
    </source>
</evidence>
<comment type="subunit">
    <text evidence="4 15 17">Homodimer.</text>
</comment>
<dbReference type="GO" id="GO:0002939">
    <property type="term" value="P:tRNA N1-guanine methylation"/>
    <property type="evidence" value="ECO:0007669"/>
    <property type="project" value="TreeGrafter"/>
</dbReference>
<evidence type="ECO:0000256" key="2">
    <source>
        <dbReference type="ARBA" id="ARBA00004496"/>
    </source>
</evidence>
<evidence type="ECO:0000256" key="9">
    <source>
        <dbReference type="ARBA" id="ARBA00022679"/>
    </source>
</evidence>
<evidence type="ECO:0000256" key="7">
    <source>
        <dbReference type="ARBA" id="ARBA00022490"/>
    </source>
</evidence>
<reference evidence="20" key="1">
    <citation type="submission" date="2017-09" db="EMBL/GenBank/DDBJ databases">
        <title>Depth-based differentiation of microbial function through sediment-hosted aquifers and enrichment of novel symbionts in the deep terrestrial subsurface.</title>
        <authorList>
            <person name="Probst A.J."/>
            <person name="Ladd B."/>
            <person name="Jarett J.K."/>
            <person name="Geller-Mcgrath D.E."/>
            <person name="Sieber C.M.K."/>
            <person name="Emerson J.B."/>
            <person name="Anantharaman K."/>
            <person name="Thomas B.C."/>
            <person name="Malmstrom R."/>
            <person name="Stieglmeier M."/>
            <person name="Klingl A."/>
            <person name="Woyke T."/>
            <person name="Ryan C.M."/>
            <person name="Banfield J.F."/>
        </authorList>
    </citation>
    <scope>NUCLEOTIDE SEQUENCE [LARGE SCALE GENOMIC DNA]</scope>
</reference>
<sequence>MVIDIITLFPEMFKGPFAESIVERAQNKGLVEIKIHNLRDWTEDKRKTVDDKPYGGGVGMVMKIEPIDKAIEEVKSQKLKVKNTIQKSKVILTSPRGKMFNQKIAKELSQLDHLIIICGHYEGVDERVTEHLIDEEISIGDYVLTGGEIPAMIMTDTIVRLIPGVLEKDDATVNESFTENLLENPQYTRPEDYKGWKVPEILLSGDHKKIQEWQKQESLEKTEKERPDLI</sequence>
<dbReference type="FunFam" id="3.40.1280.10:FF:000001">
    <property type="entry name" value="tRNA (guanine-N(1)-)-methyltransferase"/>
    <property type="match status" value="1"/>
</dbReference>
<comment type="catalytic activity">
    <reaction evidence="14 15 17">
        <text>guanosine(37) in tRNA + S-adenosyl-L-methionine = N(1)-methylguanosine(37) in tRNA + S-adenosyl-L-homocysteine + H(+)</text>
        <dbReference type="Rhea" id="RHEA:36899"/>
        <dbReference type="Rhea" id="RHEA-COMP:10145"/>
        <dbReference type="Rhea" id="RHEA-COMP:10147"/>
        <dbReference type="ChEBI" id="CHEBI:15378"/>
        <dbReference type="ChEBI" id="CHEBI:57856"/>
        <dbReference type="ChEBI" id="CHEBI:59789"/>
        <dbReference type="ChEBI" id="CHEBI:73542"/>
        <dbReference type="ChEBI" id="CHEBI:74269"/>
        <dbReference type="EC" id="2.1.1.228"/>
    </reaction>
</comment>
<comment type="similarity">
    <text evidence="3 15 17">Belongs to the RNA methyltransferase TrmD family.</text>
</comment>
<dbReference type="GO" id="GO:0052906">
    <property type="term" value="F:tRNA (guanine(37)-N1)-methyltransferase activity"/>
    <property type="evidence" value="ECO:0007669"/>
    <property type="project" value="UniProtKB-UniRule"/>
</dbReference>
<dbReference type="SUPFAM" id="SSF75217">
    <property type="entry name" value="alpha/beta knot"/>
    <property type="match status" value="1"/>
</dbReference>